<evidence type="ECO:0000256" key="4">
    <source>
        <dbReference type="ARBA" id="ARBA00022833"/>
    </source>
</evidence>
<feature type="signal peptide" evidence="6">
    <location>
        <begin position="1"/>
        <end position="18"/>
    </location>
</feature>
<dbReference type="RefSeq" id="WP_172621982.1">
    <property type="nucleotide sequence ID" value="NZ_LR699115.1"/>
</dbReference>
<protein>
    <submittedName>
        <fullName evidence="8">Glutamate carboxypeptidase</fullName>
    </submittedName>
</protein>
<dbReference type="GO" id="GO:0004180">
    <property type="term" value="F:carboxypeptidase activity"/>
    <property type="evidence" value="ECO:0007669"/>
    <property type="project" value="UniProtKB-KW"/>
</dbReference>
<dbReference type="InterPro" id="IPR002933">
    <property type="entry name" value="Peptidase_M20"/>
</dbReference>
<dbReference type="PANTHER" id="PTHR43808:SF32">
    <property type="entry name" value="ARGE_DAPE-RELATED DEACYLASE"/>
    <property type="match status" value="1"/>
</dbReference>
<keyword evidence="8" id="KW-0645">Protease</keyword>
<reference evidence="8 9" key="1">
    <citation type="submission" date="2018-07" db="EMBL/GenBank/DDBJ databases">
        <title>Genomic Encyclopedia of Type Strains, Phase IV (KMG-IV): sequencing the most valuable type-strain genomes for metagenomic binning, comparative biology and taxonomic classification.</title>
        <authorList>
            <person name="Goeker M."/>
        </authorList>
    </citation>
    <scope>NUCLEOTIDE SEQUENCE [LARGE SCALE GENOMIC DNA]</scope>
    <source>
        <strain evidence="8 9">DSM 16500</strain>
    </source>
</reference>
<dbReference type="Gene3D" id="3.30.70.360">
    <property type="match status" value="1"/>
</dbReference>
<dbReference type="Pfam" id="PF01546">
    <property type="entry name" value="Peptidase_M20"/>
    <property type="match status" value="1"/>
</dbReference>
<evidence type="ECO:0000256" key="3">
    <source>
        <dbReference type="ARBA" id="ARBA00022801"/>
    </source>
</evidence>
<evidence type="ECO:0000256" key="6">
    <source>
        <dbReference type="SAM" id="SignalP"/>
    </source>
</evidence>
<keyword evidence="3" id="KW-0378">Hydrolase</keyword>
<comment type="cofactor">
    <cofactor evidence="1">
        <name>Zn(2+)</name>
        <dbReference type="ChEBI" id="CHEBI:29105"/>
    </cofactor>
</comment>
<feature type="chain" id="PRO_5016894097" evidence="6">
    <location>
        <begin position="19"/>
        <end position="429"/>
    </location>
</feature>
<evidence type="ECO:0000259" key="7">
    <source>
        <dbReference type="Pfam" id="PF07687"/>
    </source>
</evidence>
<keyword evidence="6" id="KW-0732">Signal</keyword>
<sequence>MRIFFWVILYFFTQTAVAAGPLSPVEEKMKNYIGEHKQSQIILLKKLVNINSGTMNIRGVHRVGGVVRAQLSQLGFETYWVEEPASMHRAGTLVAERRGNKGKRVLLIAHLDTVFPPTSKFKRFEMHKHSAKGPGVIDNKGGVVVILYALKALNAAHVLKDTTITVVLTGDEEDSGKPTSISRQPLIKVARRSDVALDFEPAISLETATIARRGISDWTVETAGNQSHSATIFQENVGAGAIFELTRILNAMREQLQNEKYLSFNPGIVLGGTHITYNKKTYDGTAFGKQNVVAQIAQADGDFRFIDETQKNLIKAKMAEIVEQHLPYTKAKISFQDGIPAMAPTENNRKLLEQYSEASLALGQGAIKPLDPGMRGAGDISHIAQIVPANLAGLGPAGWGAHSNAETVEIDSLPVQTQRAAILIYRLTH</sequence>
<dbReference type="PROSITE" id="PS00758">
    <property type="entry name" value="ARGE_DAPE_CPG2_1"/>
    <property type="match status" value="1"/>
</dbReference>
<keyword evidence="9" id="KW-1185">Reference proteome</keyword>
<keyword evidence="8" id="KW-0121">Carboxypeptidase</keyword>
<dbReference type="GO" id="GO:0046872">
    <property type="term" value="F:metal ion binding"/>
    <property type="evidence" value="ECO:0007669"/>
    <property type="project" value="UniProtKB-KW"/>
</dbReference>
<keyword evidence="4" id="KW-0862">Zinc</keyword>
<dbReference type="InterPro" id="IPR001261">
    <property type="entry name" value="ArgE/DapE_CS"/>
</dbReference>
<gene>
    <name evidence="8" type="ORF">C8D86_1149</name>
</gene>
<evidence type="ECO:0000256" key="1">
    <source>
        <dbReference type="ARBA" id="ARBA00001947"/>
    </source>
</evidence>
<dbReference type="Pfam" id="PF07687">
    <property type="entry name" value="M20_dimer"/>
    <property type="match status" value="1"/>
</dbReference>
<evidence type="ECO:0000313" key="9">
    <source>
        <dbReference type="Proteomes" id="UP000254720"/>
    </source>
</evidence>
<dbReference type="Gene3D" id="3.40.630.10">
    <property type="entry name" value="Zn peptidases"/>
    <property type="match status" value="1"/>
</dbReference>
<organism evidence="8 9">
    <name type="scientific">Aquicella lusitana</name>
    <dbReference type="NCBI Taxonomy" id="254246"/>
    <lineage>
        <taxon>Bacteria</taxon>
        <taxon>Pseudomonadati</taxon>
        <taxon>Pseudomonadota</taxon>
        <taxon>Gammaproteobacteria</taxon>
        <taxon>Legionellales</taxon>
        <taxon>Coxiellaceae</taxon>
        <taxon>Aquicella</taxon>
    </lineage>
</organism>
<dbReference type="SUPFAM" id="SSF55031">
    <property type="entry name" value="Bacterial exopeptidase dimerisation domain"/>
    <property type="match status" value="1"/>
</dbReference>
<dbReference type="AlphaFoldDB" id="A0A370GGS9"/>
<dbReference type="InterPro" id="IPR036264">
    <property type="entry name" value="Bact_exopeptidase_dim_dom"/>
</dbReference>
<evidence type="ECO:0000256" key="5">
    <source>
        <dbReference type="ARBA" id="ARBA00023285"/>
    </source>
</evidence>
<evidence type="ECO:0000256" key="2">
    <source>
        <dbReference type="ARBA" id="ARBA00022723"/>
    </source>
</evidence>
<comment type="caution">
    <text evidence="8">The sequence shown here is derived from an EMBL/GenBank/DDBJ whole genome shotgun (WGS) entry which is preliminary data.</text>
</comment>
<feature type="domain" description="Peptidase M20 dimerisation" evidence="7">
    <location>
        <begin position="210"/>
        <end position="327"/>
    </location>
</feature>
<name>A0A370GGS9_9COXI</name>
<dbReference type="InterPro" id="IPR050072">
    <property type="entry name" value="Peptidase_M20A"/>
</dbReference>
<dbReference type="EMBL" id="QQAX01000014">
    <property type="protein sequence ID" value="RDI42540.1"/>
    <property type="molecule type" value="Genomic_DNA"/>
</dbReference>
<proteinExistence type="predicted"/>
<keyword evidence="5" id="KW-0170">Cobalt</keyword>
<accession>A0A370GGS9</accession>
<evidence type="ECO:0000313" key="8">
    <source>
        <dbReference type="EMBL" id="RDI42540.1"/>
    </source>
</evidence>
<dbReference type="SUPFAM" id="SSF53187">
    <property type="entry name" value="Zn-dependent exopeptidases"/>
    <property type="match status" value="1"/>
</dbReference>
<dbReference type="PANTHER" id="PTHR43808">
    <property type="entry name" value="ACETYLORNITHINE DEACETYLASE"/>
    <property type="match status" value="1"/>
</dbReference>
<dbReference type="InterPro" id="IPR011650">
    <property type="entry name" value="Peptidase_M20_dimer"/>
</dbReference>
<dbReference type="Proteomes" id="UP000254720">
    <property type="component" value="Unassembled WGS sequence"/>
</dbReference>
<keyword evidence="2" id="KW-0479">Metal-binding</keyword>